<dbReference type="STRING" id="351679.A9255_18935"/>
<feature type="region of interest" description="Disordered" evidence="1">
    <location>
        <begin position="1"/>
        <end position="29"/>
    </location>
</feature>
<dbReference type="AlphaFoldDB" id="A0A2G0Q4J0"/>
<protein>
    <submittedName>
        <fullName evidence="2">Iron-regulated protein FrpC</fullName>
    </submittedName>
</protein>
<dbReference type="PANTHER" id="PTHR39431:SF1">
    <property type="entry name" value="FRPA_C-RELATED PROTEIN"/>
    <property type="match status" value="1"/>
</dbReference>
<sequence>MPVFPSHFTPSGPMSPITTRPWSPMPSGPMSPIPSEHSYGVIGAYDVMYSANGRGARGTNFHRSDEDIQPYSDIITIKVAPSGTEYTNAAGVVSKSTFGHAWVEFKGESIGWGLGDEKKVGGVDNLTFRDSMAYDPSKVVSVSYPLYSEPVVGNIERYVSELKSNNFEGWARGTSFKKDYHLLTNNCIDFVNSLLAVTEVENEVHRIDAIPPLQGITPDGVIRLLDLDQNMVKEIIEQHISEFENKETPLVIDLTGDGISTIAENGSMFFDHDNNGIIESSGWIESNSAFLVWDKNKDGKINNGNELFGNNFILKNGIQADNGFTALADLDDNSDGIFDQNDTLWNSLELWVDSNHDAITDSGELHKLSESGISSINLAHKENGFKDINGNVHELESTVNWNNGNVTKIVDVYFAVNKNNTIESVASHVDIVGVNETFSEAIL</sequence>
<reference evidence="2 3" key="1">
    <citation type="journal article" date="2017" name="Nat. Microbiol.">
        <title>Natural product diversity associated with the nematode symbionts Photorhabdus and Xenorhabdus.</title>
        <authorList>
            <person name="Tobias N.J."/>
            <person name="Wolff H."/>
            <person name="Djahanschiri B."/>
            <person name="Grundmann F."/>
            <person name="Kronenwerth M."/>
            <person name="Shi Y.M."/>
            <person name="Simonyi S."/>
            <person name="Grun P."/>
            <person name="Shapiro-Ilan D."/>
            <person name="Pidot S.J."/>
            <person name="Stinear T.P."/>
            <person name="Ebersberger I."/>
            <person name="Bode H.B."/>
        </authorList>
    </citation>
    <scope>NUCLEOTIDE SEQUENCE [LARGE SCALE GENOMIC DNA]</scope>
    <source>
        <strain evidence="2 3">DSM 17903</strain>
    </source>
</reference>
<gene>
    <name evidence="2" type="ORF">Xhom_03218</name>
</gene>
<dbReference type="Proteomes" id="UP000225433">
    <property type="component" value="Unassembled WGS sequence"/>
</dbReference>
<proteinExistence type="predicted"/>
<dbReference type="RefSeq" id="WP_169928461.1">
    <property type="nucleotide sequence ID" value="NZ_CAWNQJ010000079.1"/>
</dbReference>
<evidence type="ECO:0000313" key="2">
    <source>
        <dbReference type="EMBL" id="PHM54144.1"/>
    </source>
</evidence>
<name>A0A2G0Q4J0_XENHO</name>
<evidence type="ECO:0000313" key="3">
    <source>
        <dbReference type="Proteomes" id="UP000225433"/>
    </source>
</evidence>
<dbReference type="PANTHER" id="PTHR39431">
    <property type="entry name" value="FRPA/C-RELATED PROTEIN"/>
    <property type="match status" value="1"/>
</dbReference>
<comment type="caution">
    <text evidence="2">The sequence shown here is derived from an EMBL/GenBank/DDBJ whole genome shotgun (WGS) entry which is preliminary data.</text>
</comment>
<dbReference type="EMBL" id="NJAI01000005">
    <property type="protein sequence ID" value="PHM54144.1"/>
    <property type="molecule type" value="Genomic_DNA"/>
</dbReference>
<organism evidence="2 3">
    <name type="scientific">Xenorhabdus hominickii</name>
    <dbReference type="NCBI Taxonomy" id="351679"/>
    <lineage>
        <taxon>Bacteria</taxon>
        <taxon>Pseudomonadati</taxon>
        <taxon>Pseudomonadota</taxon>
        <taxon>Gammaproteobacteria</taxon>
        <taxon>Enterobacterales</taxon>
        <taxon>Morganellaceae</taxon>
        <taxon>Xenorhabdus</taxon>
    </lineage>
</organism>
<evidence type="ECO:0000256" key="1">
    <source>
        <dbReference type="SAM" id="MobiDB-lite"/>
    </source>
</evidence>
<accession>A0A2G0Q4J0</accession>